<dbReference type="InParanoid" id="A0A1S0UAT9"/>
<dbReference type="CTD" id="9938254"/>
<proteinExistence type="predicted"/>
<organism evidence="2">
    <name type="scientific">Loa loa</name>
    <name type="common">Eye worm</name>
    <name type="synonym">Filaria loa</name>
    <dbReference type="NCBI Taxonomy" id="7209"/>
    <lineage>
        <taxon>Eukaryota</taxon>
        <taxon>Metazoa</taxon>
        <taxon>Ecdysozoa</taxon>
        <taxon>Nematoda</taxon>
        <taxon>Chromadorea</taxon>
        <taxon>Rhabditida</taxon>
        <taxon>Spirurina</taxon>
        <taxon>Spiruromorpha</taxon>
        <taxon>Filarioidea</taxon>
        <taxon>Onchocercidae</taxon>
        <taxon>Loa</taxon>
    </lineage>
</organism>
<dbReference type="InterPro" id="IPR036047">
    <property type="entry name" value="F-box-like_dom_sf"/>
</dbReference>
<reference evidence="2" key="1">
    <citation type="submission" date="2012-04" db="EMBL/GenBank/DDBJ databases">
        <title>The Genome Sequence of Loa loa.</title>
        <authorList>
            <consortium name="The Broad Institute Genome Sequencing Platform"/>
            <consortium name="Broad Institute Genome Sequencing Center for Infectious Disease"/>
            <person name="Nutman T.B."/>
            <person name="Fink D.L."/>
            <person name="Russ C."/>
            <person name="Young S."/>
            <person name="Zeng Q."/>
            <person name="Gargeya S."/>
            <person name="Alvarado L."/>
            <person name="Berlin A."/>
            <person name="Chapman S.B."/>
            <person name="Chen Z."/>
            <person name="Freedman E."/>
            <person name="Gellesch M."/>
            <person name="Goldberg J."/>
            <person name="Griggs A."/>
            <person name="Gujja S."/>
            <person name="Heilman E.R."/>
            <person name="Heiman D."/>
            <person name="Howarth C."/>
            <person name="Mehta T."/>
            <person name="Neiman D."/>
            <person name="Pearson M."/>
            <person name="Roberts A."/>
            <person name="Saif S."/>
            <person name="Shea T."/>
            <person name="Shenoy N."/>
            <person name="Sisk P."/>
            <person name="Stolte C."/>
            <person name="Sykes S."/>
            <person name="White J."/>
            <person name="Yandava C."/>
            <person name="Haas B."/>
            <person name="Henn M.R."/>
            <person name="Nusbaum C."/>
            <person name="Birren B."/>
        </authorList>
    </citation>
    <scope>NUCLEOTIDE SEQUENCE [LARGE SCALE GENOMIC DNA]</scope>
</reference>
<dbReference type="FunCoup" id="A0A1S0UAT9">
    <property type="interactions" value="173"/>
</dbReference>
<dbReference type="RefSeq" id="XP_003136473.1">
    <property type="nucleotide sequence ID" value="XM_003136425.1"/>
</dbReference>
<dbReference type="EMBL" id="JH712082">
    <property type="protein sequence ID" value="EFO27601.1"/>
    <property type="molecule type" value="Genomic_DNA"/>
</dbReference>
<dbReference type="OMA" id="YDWDFGC"/>
<dbReference type="KEGG" id="loa:LOAG_00885"/>
<evidence type="ECO:0000259" key="1">
    <source>
        <dbReference type="PROSITE" id="PS50181"/>
    </source>
</evidence>
<dbReference type="Gene3D" id="1.20.1280.50">
    <property type="match status" value="1"/>
</dbReference>
<dbReference type="OrthoDB" id="5787648at2759"/>
<dbReference type="PROSITE" id="PS50181">
    <property type="entry name" value="FBOX"/>
    <property type="match status" value="1"/>
</dbReference>
<name>A0A1S0UAT9_LOALO</name>
<dbReference type="AlphaFoldDB" id="A0A1S0UAT9"/>
<sequence>MNLEASGAPSTSVEFMKMKSSNSDANIAYGMQLASLPESVIHQVFSHLSHPELLRAQRVNRQFYRLIKRNAHLLCRPEVVEMGISMCGYEKRTRPLGRLQTSLVLKASRRRRLFVKFTRKTSSVVKCRELFKDEDYTGDRNDLSENLLSYLDQQFKKTSIHGILSFSGIAITADLYKSVFLKQQLIRILFYKFKIPSNTVLDLTTAKPALSNATRLVFTLCRFRLPSEYLCELLIRTHCQRLTIELSHFEQCLLDDLVLEAMPECQELILSSATPVYFSRFTDSSLHRWAVQEELPKKILLRNIRANFTFDGVITLVNALQIRHPELFSSIIQPTVPIVCRKKTVYDWDFGCIALLEQNQGSSIVELLSTPAPQTVRFQLGFKLLFLLKKIYKLRDG</sequence>
<feature type="domain" description="F-box" evidence="1">
    <location>
        <begin position="30"/>
        <end position="70"/>
    </location>
</feature>
<dbReference type="SMART" id="SM00256">
    <property type="entry name" value="FBOX"/>
    <property type="match status" value="1"/>
</dbReference>
<dbReference type="InterPro" id="IPR001810">
    <property type="entry name" value="F-box_dom"/>
</dbReference>
<protein>
    <recommendedName>
        <fullName evidence="1">F-box domain-containing protein</fullName>
    </recommendedName>
</protein>
<dbReference type="GeneID" id="9938254"/>
<dbReference type="SUPFAM" id="SSF81383">
    <property type="entry name" value="F-box domain"/>
    <property type="match status" value="1"/>
</dbReference>
<accession>A0A1S0UAT9</accession>
<dbReference type="Pfam" id="PF12937">
    <property type="entry name" value="F-box-like"/>
    <property type="match status" value="1"/>
</dbReference>
<gene>
    <name evidence="2" type="ORF">LOAG_00885</name>
</gene>
<evidence type="ECO:0000313" key="2">
    <source>
        <dbReference type="EMBL" id="EFO27601.1"/>
    </source>
</evidence>